<dbReference type="EMBL" id="MU118077">
    <property type="protein sequence ID" value="KAF9645816.1"/>
    <property type="molecule type" value="Genomic_DNA"/>
</dbReference>
<protein>
    <submittedName>
        <fullName evidence="1">Uncharacterized protein</fullName>
    </submittedName>
</protein>
<gene>
    <name evidence="1" type="ORF">BDM02DRAFT_399157</name>
</gene>
<proteinExistence type="predicted"/>
<accession>A0ACB6Z859</accession>
<sequence length="254" mass="29085">MGSERNSVQPLCSGDYEQAQLRGTGAHLGSGKRLTLMTAAPPVSTNARGYNTSCTQRGFTKALRTRPLGRFHSSSSSNYGTHTRCDDERRDPTAAAALDLRWRTRLFKLRWVSYTKGGSNSPSCPLSRDFWRDEHPSDMGENPHDGSWGLGRRKRFAEGTDPTLEHCRTFLRFQRWRTFLDLCREVCSSPQSLPSAAPIHRRVLNSFRTRKRVVENRRSSRTFQNMFMFVIITYGPLFKSIFRSLALLSFFTLY</sequence>
<organism evidence="1 2">
    <name type="scientific">Thelephora ganbajun</name>
    <name type="common">Ganba fungus</name>
    <dbReference type="NCBI Taxonomy" id="370292"/>
    <lineage>
        <taxon>Eukaryota</taxon>
        <taxon>Fungi</taxon>
        <taxon>Dikarya</taxon>
        <taxon>Basidiomycota</taxon>
        <taxon>Agaricomycotina</taxon>
        <taxon>Agaricomycetes</taxon>
        <taxon>Thelephorales</taxon>
        <taxon>Thelephoraceae</taxon>
        <taxon>Thelephora</taxon>
    </lineage>
</organism>
<evidence type="ECO:0000313" key="1">
    <source>
        <dbReference type="EMBL" id="KAF9645816.1"/>
    </source>
</evidence>
<evidence type="ECO:0000313" key="2">
    <source>
        <dbReference type="Proteomes" id="UP000886501"/>
    </source>
</evidence>
<name>A0ACB6Z859_THEGA</name>
<reference evidence="1" key="2">
    <citation type="journal article" date="2020" name="Nat. Commun.">
        <title>Large-scale genome sequencing of mycorrhizal fungi provides insights into the early evolution of symbiotic traits.</title>
        <authorList>
            <person name="Miyauchi S."/>
            <person name="Kiss E."/>
            <person name="Kuo A."/>
            <person name="Drula E."/>
            <person name="Kohler A."/>
            <person name="Sanchez-Garcia M."/>
            <person name="Morin E."/>
            <person name="Andreopoulos B."/>
            <person name="Barry K.W."/>
            <person name="Bonito G."/>
            <person name="Buee M."/>
            <person name="Carver A."/>
            <person name="Chen C."/>
            <person name="Cichocki N."/>
            <person name="Clum A."/>
            <person name="Culley D."/>
            <person name="Crous P.W."/>
            <person name="Fauchery L."/>
            <person name="Girlanda M."/>
            <person name="Hayes R.D."/>
            <person name="Keri Z."/>
            <person name="LaButti K."/>
            <person name="Lipzen A."/>
            <person name="Lombard V."/>
            <person name="Magnuson J."/>
            <person name="Maillard F."/>
            <person name="Murat C."/>
            <person name="Nolan M."/>
            <person name="Ohm R.A."/>
            <person name="Pangilinan J."/>
            <person name="Pereira M.F."/>
            <person name="Perotto S."/>
            <person name="Peter M."/>
            <person name="Pfister S."/>
            <person name="Riley R."/>
            <person name="Sitrit Y."/>
            <person name="Stielow J.B."/>
            <person name="Szollosi G."/>
            <person name="Zifcakova L."/>
            <person name="Stursova M."/>
            <person name="Spatafora J.W."/>
            <person name="Tedersoo L."/>
            <person name="Vaario L.M."/>
            <person name="Yamada A."/>
            <person name="Yan M."/>
            <person name="Wang P."/>
            <person name="Xu J."/>
            <person name="Bruns T."/>
            <person name="Baldrian P."/>
            <person name="Vilgalys R."/>
            <person name="Dunand C."/>
            <person name="Henrissat B."/>
            <person name="Grigoriev I.V."/>
            <person name="Hibbett D."/>
            <person name="Nagy L.G."/>
            <person name="Martin F.M."/>
        </authorList>
    </citation>
    <scope>NUCLEOTIDE SEQUENCE</scope>
    <source>
        <strain evidence="1">P2</strain>
    </source>
</reference>
<keyword evidence="2" id="KW-1185">Reference proteome</keyword>
<dbReference type="Proteomes" id="UP000886501">
    <property type="component" value="Unassembled WGS sequence"/>
</dbReference>
<reference evidence="1" key="1">
    <citation type="submission" date="2019-10" db="EMBL/GenBank/DDBJ databases">
        <authorList>
            <consortium name="DOE Joint Genome Institute"/>
            <person name="Kuo A."/>
            <person name="Miyauchi S."/>
            <person name="Kiss E."/>
            <person name="Drula E."/>
            <person name="Kohler A."/>
            <person name="Sanchez-Garcia M."/>
            <person name="Andreopoulos B."/>
            <person name="Barry K.W."/>
            <person name="Bonito G."/>
            <person name="Buee M."/>
            <person name="Carver A."/>
            <person name="Chen C."/>
            <person name="Cichocki N."/>
            <person name="Clum A."/>
            <person name="Culley D."/>
            <person name="Crous P.W."/>
            <person name="Fauchery L."/>
            <person name="Girlanda M."/>
            <person name="Hayes R."/>
            <person name="Keri Z."/>
            <person name="Labutti K."/>
            <person name="Lipzen A."/>
            <person name="Lombard V."/>
            <person name="Magnuson J."/>
            <person name="Maillard F."/>
            <person name="Morin E."/>
            <person name="Murat C."/>
            <person name="Nolan M."/>
            <person name="Ohm R."/>
            <person name="Pangilinan J."/>
            <person name="Pereira M."/>
            <person name="Perotto S."/>
            <person name="Peter M."/>
            <person name="Riley R."/>
            <person name="Sitrit Y."/>
            <person name="Stielow B."/>
            <person name="Szollosi G."/>
            <person name="Zifcakova L."/>
            <person name="Stursova M."/>
            <person name="Spatafora J.W."/>
            <person name="Tedersoo L."/>
            <person name="Vaario L.-M."/>
            <person name="Yamada A."/>
            <person name="Yan M."/>
            <person name="Wang P."/>
            <person name="Xu J."/>
            <person name="Bruns T."/>
            <person name="Baldrian P."/>
            <person name="Vilgalys R."/>
            <person name="Henrissat B."/>
            <person name="Grigoriev I.V."/>
            <person name="Hibbett D."/>
            <person name="Nagy L.G."/>
            <person name="Martin F.M."/>
        </authorList>
    </citation>
    <scope>NUCLEOTIDE SEQUENCE</scope>
    <source>
        <strain evidence="1">P2</strain>
    </source>
</reference>
<comment type="caution">
    <text evidence="1">The sequence shown here is derived from an EMBL/GenBank/DDBJ whole genome shotgun (WGS) entry which is preliminary data.</text>
</comment>